<reference evidence="2 3" key="1">
    <citation type="submission" date="2020-08" db="EMBL/GenBank/DDBJ databases">
        <title>Edaphobacter telluris sp. nov. and Acidobacterium dinghuensis sp. nov., two acidobacteria isolated from forest soil.</title>
        <authorList>
            <person name="Fu J."/>
            <person name="Qiu L."/>
        </authorList>
    </citation>
    <scope>NUCLEOTIDE SEQUENCE [LARGE SCALE GENOMIC DNA]</scope>
    <source>
        <strain evidence="2">4Y35</strain>
    </source>
</reference>
<dbReference type="RefSeq" id="WP_186746480.1">
    <property type="nucleotide sequence ID" value="NZ_CP060394.1"/>
</dbReference>
<dbReference type="EMBL" id="CP060394">
    <property type="protein sequence ID" value="QNI34364.1"/>
    <property type="molecule type" value="Genomic_DNA"/>
</dbReference>
<protein>
    <submittedName>
        <fullName evidence="2">Uncharacterized protein</fullName>
    </submittedName>
</protein>
<evidence type="ECO:0000313" key="3">
    <source>
        <dbReference type="Proteomes" id="UP000515312"/>
    </source>
</evidence>
<sequence length="326" mass="35312">MRFNISVLCLWLVASASVCAAQAAKGTPALPHGTIYIEAQNMSFSLIDDVTLTVKRMNGFLIPRPGKIVSLDDKKSFTMQIENAKTYLSAENLSLLLNAYILPHAKTSIHDVTVHFEDQTLVVKGSVKKGLNVPFEGKGTLSVTPEGGLKLHFTDVKAAGVLKKGLLDALGITLASVAQPKHQPSFQIQGDDLIVSVDRLFPPPHVGGKLTSVEIDGDQLVEIFGQPNPVLKPVPVAADGYVYFRGGTVVFGKLTMKDVDLEIVNKDKTALFNFSLDHYREQLEAGYSKSLPNLGLVVYVADYSTIAPKKETGAVPKKEPEVSQNK</sequence>
<organism evidence="2 3">
    <name type="scientific">Alloacidobacterium dinghuense</name>
    <dbReference type="NCBI Taxonomy" id="2763107"/>
    <lineage>
        <taxon>Bacteria</taxon>
        <taxon>Pseudomonadati</taxon>
        <taxon>Acidobacteriota</taxon>
        <taxon>Terriglobia</taxon>
        <taxon>Terriglobales</taxon>
        <taxon>Acidobacteriaceae</taxon>
        <taxon>Alloacidobacterium</taxon>
    </lineage>
</organism>
<feature type="chain" id="PRO_5028938714" evidence="1">
    <location>
        <begin position="21"/>
        <end position="326"/>
    </location>
</feature>
<evidence type="ECO:0000313" key="2">
    <source>
        <dbReference type="EMBL" id="QNI34364.1"/>
    </source>
</evidence>
<proteinExistence type="predicted"/>
<dbReference type="AlphaFoldDB" id="A0A7G8BP94"/>
<keyword evidence="1" id="KW-0732">Signal</keyword>
<name>A0A7G8BP94_9BACT</name>
<accession>A0A7G8BP94</accession>
<gene>
    <name evidence="2" type="ORF">H7849_10970</name>
</gene>
<keyword evidence="3" id="KW-1185">Reference proteome</keyword>
<feature type="signal peptide" evidence="1">
    <location>
        <begin position="1"/>
        <end position="20"/>
    </location>
</feature>
<dbReference type="Proteomes" id="UP000515312">
    <property type="component" value="Chromosome"/>
</dbReference>
<dbReference type="KEGG" id="adin:H7849_10970"/>
<evidence type="ECO:0000256" key="1">
    <source>
        <dbReference type="SAM" id="SignalP"/>
    </source>
</evidence>